<dbReference type="PRINTS" id="PR01009">
    <property type="entry name" value="FLGMRINGFLIF"/>
</dbReference>
<dbReference type="Pfam" id="PF01514">
    <property type="entry name" value="YscJ_FliF"/>
    <property type="match status" value="1"/>
</dbReference>
<keyword evidence="6 10" id="KW-1133">Transmembrane helix</keyword>
<dbReference type="InterPro" id="IPR006182">
    <property type="entry name" value="FliF_N_dom"/>
</dbReference>
<evidence type="ECO:0000313" key="13">
    <source>
        <dbReference type="EMBL" id="MBN4068916.1"/>
    </source>
</evidence>
<feature type="non-terminal residue" evidence="13">
    <location>
        <position position="333"/>
    </location>
</feature>
<comment type="subcellular location">
    <subcellularLocation>
        <location evidence="1">Bacterial flagellum basal body</location>
    </subcellularLocation>
    <subcellularLocation>
        <location evidence="2">Cell membrane</location>
        <topology evidence="2">Multi-pass membrane protein</topology>
    </subcellularLocation>
</comment>
<proteinExistence type="inferred from homology"/>
<dbReference type="Pfam" id="PF08345">
    <property type="entry name" value="YscJ_FliF_C"/>
    <property type="match status" value="1"/>
</dbReference>
<dbReference type="Proteomes" id="UP000717534">
    <property type="component" value="Unassembled WGS sequence"/>
</dbReference>
<feature type="transmembrane region" description="Helical" evidence="10">
    <location>
        <begin position="38"/>
        <end position="56"/>
    </location>
</feature>
<accession>A0ABS3AUZ2</accession>
<dbReference type="InterPro" id="IPR000067">
    <property type="entry name" value="FlgMring_FliF"/>
</dbReference>
<evidence type="ECO:0000256" key="4">
    <source>
        <dbReference type="ARBA" id="ARBA00022475"/>
    </source>
</evidence>
<sequence>MAEKDIIEKEAPTEEEFKIPERKNLLTLIKDWPLSKKISLAAVTVISMIVFAIIITQARTADYQLLYANLTEKDAAAIVSSLKGQRIDYQLKNGGKNIWIPAGELYETRLELASGGLPSGGGVGFEVFDKQSFALTDFVQKVNYTRALQGELARTITSLRPVEATRVHLVIPEKRLFRNQQKKSTASIIVTLSKTGKLDKSQVQGIIHLVSGSVEGLSADGVKVIDSTGNVLEGTSKRNDEQLFSVDMLVFQQQLEHRLEVRAQDLLNKTMGKGQAMVRVTAALDFAKVEKTEEFFDADEPVIRSEQTQQESSGEQNSGGIPGVESNLQGNTQ</sequence>
<comment type="similarity">
    <text evidence="3">Belongs to the FliF family.</text>
</comment>
<keyword evidence="14" id="KW-1185">Reference proteome</keyword>
<evidence type="ECO:0000256" key="8">
    <source>
        <dbReference type="ARBA" id="ARBA00023143"/>
    </source>
</evidence>
<feature type="region of interest" description="Disordered" evidence="9">
    <location>
        <begin position="297"/>
        <end position="333"/>
    </location>
</feature>
<feature type="domain" description="Flagellar M-ring N-terminal" evidence="11">
    <location>
        <begin position="60"/>
        <end position="233"/>
    </location>
</feature>
<dbReference type="InterPro" id="IPR013556">
    <property type="entry name" value="Flag_M-ring_C"/>
</dbReference>
<organism evidence="13 14">
    <name type="scientific">Desulfotalea psychrophila</name>
    <dbReference type="NCBI Taxonomy" id="84980"/>
    <lineage>
        <taxon>Bacteria</taxon>
        <taxon>Pseudomonadati</taxon>
        <taxon>Thermodesulfobacteriota</taxon>
        <taxon>Desulfobulbia</taxon>
        <taxon>Desulfobulbales</taxon>
        <taxon>Desulfocapsaceae</taxon>
        <taxon>Desulfotalea</taxon>
    </lineage>
</organism>
<evidence type="ECO:0000259" key="11">
    <source>
        <dbReference type="Pfam" id="PF01514"/>
    </source>
</evidence>
<keyword evidence="4" id="KW-1003">Cell membrane</keyword>
<evidence type="ECO:0000256" key="2">
    <source>
        <dbReference type="ARBA" id="ARBA00004651"/>
    </source>
</evidence>
<dbReference type="NCBIfam" id="TIGR00206">
    <property type="entry name" value="fliF"/>
    <property type="match status" value="1"/>
</dbReference>
<evidence type="ECO:0000313" key="14">
    <source>
        <dbReference type="Proteomes" id="UP000717534"/>
    </source>
</evidence>
<keyword evidence="8" id="KW-0975">Bacterial flagellum</keyword>
<evidence type="ECO:0000256" key="1">
    <source>
        <dbReference type="ARBA" id="ARBA00004117"/>
    </source>
</evidence>
<evidence type="ECO:0000256" key="3">
    <source>
        <dbReference type="ARBA" id="ARBA00007971"/>
    </source>
</evidence>
<keyword evidence="13" id="KW-0966">Cell projection</keyword>
<reference evidence="13 14" key="1">
    <citation type="submission" date="2021-02" db="EMBL/GenBank/DDBJ databases">
        <title>Activity-based single-cell genomes from oceanic crustal fluid captures similar information to metagenomic and metatranscriptomic surveys with orders of magnitude less sampling.</title>
        <authorList>
            <person name="D'Angelo T.S."/>
            <person name="Orcutt B.N."/>
        </authorList>
    </citation>
    <scope>NUCLEOTIDE SEQUENCE [LARGE SCALE GENOMIC DNA]</scope>
    <source>
        <strain evidence="13">AH-315-G02</strain>
    </source>
</reference>
<evidence type="ECO:0000256" key="5">
    <source>
        <dbReference type="ARBA" id="ARBA00022692"/>
    </source>
</evidence>
<dbReference type="PANTHER" id="PTHR30046:SF0">
    <property type="entry name" value="FLAGELLAR M-RING PROTEIN"/>
    <property type="match status" value="1"/>
</dbReference>
<dbReference type="EMBL" id="JAFITO010000080">
    <property type="protein sequence ID" value="MBN4068916.1"/>
    <property type="molecule type" value="Genomic_DNA"/>
</dbReference>
<dbReference type="PANTHER" id="PTHR30046">
    <property type="entry name" value="FLAGELLAR M-RING PROTEIN"/>
    <property type="match status" value="1"/>
</dbReference>
<dbReference type="InterPro" id="IPR043427">
    <property type="entry name" value="YscJ/FliF"/>
</dbReference>
<keyword evidence="13" id="KW-0282">Flagellum</keyword>
<keyword evidence="7 10" id="KW-0472">Membrane</keyword>
<dbReference type="InterPro" id="IPR045851">
    <property type="entry name" value="AMP-bd_C_sf"/>
</dbReference>
<keyword evidence="5 10" id="KW-0812">Transmembrane</keyword>
<evidence type="ECO:0000256" key="9">
    <source>
        <dbReference type="SAM" id="MobiDB-lite"/>
    </source>
</evidence>
<feature type="compositionally biased region" description="Low complexity" evidence="9">
    <location>
        <begin position="305"/>
        <end position="319"/>
    </location>
</feature>
<name>A0ABS3AUZ2_9BACT</name>
<gene>
    <name evidence="13" type="primary">fliF</name>
    <name evidence="13" type="ORF">JYU06_05295</name>
</gene>
<evidence type="ECO:0000256" key="6">
    <source>
        <dbReference type="ARBA" id="ARBA00022989"/>
    </source>
</evidence>
<keyword evidence="13" id="KW-0969">Cilium</keyword>
<comment type="caution">
    <text evidence="13">The sequence shown here is derived from an EMBL/GenBank/DDBJ whole genome shotgun (WGS) entry which is preliminary data.</text>
</comment>
<feature type="domain" description="Flagellar M-ring C-terminal" evidence="12">
    <location>
        <begin position="267"/>
        <end position="329"/>
    </location>
</feature>
<evidence type="ECO:0000256" key="10">
    <source>
        <dbReference type="SAM" id="Phobius"/>
    </source>
</evidence>
<dbReference type="Gene3D" id="3.30.300.30">
    <property type="match status" value="1"/>
</dbReference>
<evidence type="ECO:0000259" key="12">
    <source>
        <dbReference type="Pfam" id="PF08345"/>
    </source>
</evidence>
<protein>
    <submittedName>
        <fullName evidence="13">Flagellar M-ring protein FliF</fullName>
    </submittedName>
</protein>
<evidence type="ECO:0000256" key="7">
    <source>
        <dbReference type="ARBA" id="ARBA00023136"/>
    </source>
</evidence>